<dbReference type="AlphaFoldDB" id="A0A5J4U8T4"/>
<comment type="caution">
    <text evidence="1">The sequence shown here is derived from an EMBL/GenBank/DDBJ whole genome shotgun (WGS) entry which is preliminary data.</text>
</comment>
<gene>
    <name evidence="1" type="ORF">EZS28_038367</name>
</gene>
<accession>A0A5J4U8T4</accession>
<dbReference type="OrthoDB" id="6019648at2759"/>
<reference evidence="1 2" key="1">
    <citation type="submission" date="2019-03" db="EMBL/GenBank/DDBJ databases">
        <title>Single cell metagenomics reveals metabolic interactions within the superorganism composed of flagellate Streblomastix strix and complex community of Bacteroidetes bacteria on its surface.</title>
        <authorList>
            <person name="Treitli S.C."/>
            <person name="Kolisko M."/>
            <person name="Husnik F."/>
            <person name="Keeling P."/>
            <person name="Hampl V."/>
        </authorList>
    </citation>
    <scope>NUCLEOTIDE SEQUENCE [LARGE SCALE GENOMIC DNA]</scope>
    <source>
        <strain evidence="1">ST1C</strain>
    </source>
</reference>
<evidence type="ECO:0000313" key="2">
    <source>
        <dbReference type="Proteomes" id="UP000324800"/>
    </source>
</evidence>
<evidence type="ECO:0000313" key="1">
    <source>
        <dbReference type="EMBL" id="KAA6366105.1"/>
    </source>
</evidence>
<dbReference type="InterPro" id="IPR043502">
    <property type="entry name" value="DNA/RNA_pol_sf"/>
</dbReference>
<dbReference type="EMBL" id="SNRW01019729">
    <property type="protein sequence ID" value="KAA6366105.1"/>
    <property type="molecule type" value="Genomic_DNA"/>
</dbReference>
<dbReference type="Proteomes" id="UP000324800">
    <property type="component" value="Unassembled WGS sequence"/>
</dbReference>
<protein>
    <recommendedName>
        <fullName evidence="3">Reverse transcriptase domain-containing protein</fullName>
    </recommendedName>
</protein>
<dbReference type="SUPFAM" id="SSF56672">
    <property type="entry name" value="DNA/RNA polymerases"/>
    <property type="match status" value="1"/>
</dbReference>
<organism evidence="1 2">
    <name type="scientific">Streblomastix strix</name>
    <dbReference type="NCBI Taxonomy" id="222440"/>
    <lineage>
        <taxon>Eukaryota</taxon>
        <taxon>Metamonada</taxon>
        <taxon>Preaxostyla</taxon>
        <taxon>Oxymonadida</taxon>
        <taxon>Streblomastigidae</taxon>
        <taxon>Streblomastix</taxon>
    </lineage>
</organism>
<sequence>MISPFDVQQALPKNSCLGSIDTKCAFNHITIYSSLQPYLRFELKDRSYIDIGMPFGLRLAPIILTKNFQMALAAIKEGTLSISYKRQLDKQQLWLQMPEEGDGEQY</sequence>
<evidence type="ECO:0008006" key="3">
    <source>
        <dbReference type="Google" id="ProtNLM"/>
    </source>
</evidence>
<name>A0A5J4U8T4_9EUKA</name>
<proteinExistence type="predicted"/>